<accession>A0A1V3WKR8</accession>
<evidence type="ECO:0000313" key="2">
    <source>
        <dbReference type="Proteomes" id="UP000189229"/>
    </source>
</evidence>
<sequence length="41" mass="4480">MACGTPGPRVNVGRRELAPWTHQVHLTGTRVAPGSAREKVW</sequence>
<dbReference type="Proteomes" id="UP000189229">
    <property type="component" value="Unassembled WGS sequence"/>
</dbReference>
<reference evidence="1 2" key="1">
    <citation type="submission" date="2017-02" db="EMBL/GenBank/DDBJ databases">
        <title>Complete genome sequences of Mycobacterium kansasii strains isolated from rhesus macaques.</title>
        <authorList>
            <person name="Panda A."/>
            <person name="Nagaraj S."/>
            <person name="Zhao X."/>
            <person name="Tettelin H."/>
            <person name="Detolla L.J."/>
        </authorList>
    </citation>
    <scope>NUCLEOTIDE SEQUENCE [LARGE SCALE GENOMIC DNA]</scope>
    <source>
        <strain evidence="1 2">11-3813</strain>
    </source>
</reference>
<name>A0A1V3WKR8_MYCKA</name>
<proteinExistence type="predicted"/>
<protein>
    <submittedName>
        <fullName evidence="1">Uncharacterized protein</fullName>
    </submittedName>
</protein>
<organism evidence="1 2">
    <name type="scientific">Mycobacterium kansasii</name>
    <dbReference type="NCBI Taxonomy" id="1768"/>
    <lineage>
        <taxon>Bacteria</taxon>
        <taxon>Bacillati</taxon>
        <taxon>Actinomycetota</taxon>
        <taxon>Actinomycetes</taxon>
        <taxon>Mycobacteriales</taxon>
        <taxon>Mycobacteriaceae</taxon>
        <taxon>Mycobacterium</taxon>
    </lineage>
</organism>
<comment type="caution">
    <text evidence="1">The sequence shown here is derived from an EMBL/GenBank/DDBJ whole genome shotgun (WGS) entry which is preliminary data.</text>
</comment>
<gene>
    <name evidence="1" type="ORF">BZL30_7866</name>
</gene>
<dbReference type="AlphaFoldDB" id="A0A1V3WKR8"/>
<evidence type="ECO:0000313" key="1">
    <source>
        <dbReference type="EMBL" id="OOK67569.1"/>
    </source>
</evidence>
<dbReference type="EMBL" id="MVBM01000008">
    <property type="protein sequence ID" value="OOK67569.1"/>
    <property type="molecule type" value="Genomic_DNA"/>
</dbReference>